<organism evidence="1 2">
    <name type="scientific">Ruminococcus difficilis</name>
    <dbReference type="NCBI Taxonomy" id="2763069"/>
    <lineage>
        <taxon>Bacteria</taxon>
        <taxon>Bacillati</taxon>
        <taxon>Bacillota</taxon>
        <taxon>Clostridia</taxon>
        <taxon>Eubacteriales</taxon>
        <taxon>Oscillospiraceae</taxon>
        <taxon>Ruminococcus</taxon>
    </lineage>
</organism>
<reference evidence="1" key="1">
    <citation type="submission" date="2021-01" db="EMBL/GenBank/DDBJ databases">
        <title>Genome public.</title>
        <authorList>
            <person name="Liu C."/>
            <person name="Sun Q."/>
        </authorList>
    </citation>
    <scope>NUCLEOTIDE SEQUENCE</scope>
    <source>
        <strain evidence="1">M6</strain>
    </source>
</reference>
<sequence length="118" mass="14047">MSTDITYTRQGDYNLPNLILPEQGNREIGIWGARRRRCLREHHKILYYNLLTACKLHDHLAEINEEATEMYDLLVRQLAEQEGLTEQLKSESQMLWIKRMNNIRNRATEIVNDEIIHQ</sequence>
<protein>
    <submittedName>
        <fullName evidence="1">TnpV protein</fullName>
    </submittedName>
</protein>
<accession>A0A934TYF8</accession>
<keyword evidence="2" id="KW-1185">Reference proteome</keyword>
<dbReference type="Pfam" id="PF14198">
    <property type="entry name" value="TnpV"/>
    <property type="match status" value="1"/>
</dbReference>
<dbReference type="InterPro" id="IPR026989">
    <property type="entry name" value="TnpV"/>
</dbReference>
<evidence type="ECO:0000313" key="2">
    <source>
        <dbReference type="Proteomes" id="UP000633365"/>
    </source>
</evidence>
<comment type="caution">
    <text evidence="1">The sequence shown here is derived from an EMBL/GenBank/DDBJ whole genome shotgun (WGS) entry which is preliminary data.</text>
</comment>
<gene>
    <name evidence="1" type="ORF">JKK62_02615</name>
</gene>
<proteinExistence type="predicted"/>
<dbReference type="Proteomes" id="UP000633365">
    <property type="component" value="Unassembled WGS sequence"/>
</dbReference>
<dbReference type="RefSeq" id="WP_201426857.1">
    <property type="nucleotide sequence ID" value="NZ_JAEQMG010000040.1"/>
</dbReference>
<dbReference type="AlphaFoldDB" id="A0A934TYF8"/>
<name>A0A934TYF8_9FIRM</name>
<dbReference type="EMBL" id="JAEQMG010000040">
    <property type="protein sequence ID" value="MBK6087551.1"/>
    <property type="molecule type" value="Genomic_DNA"/>
</dbReference>
<evidence type="ECO:0000313" key="1">
    <source>
        <dbReference type="EMBL" id="MBK6087551.1"/>
    </source>
</evidence>